<keyword evidence="7" id="KW-0407">Ion channel</keyword>
<evidence type="ECO:0000256" key="8">
    <source>
        <dbReference type="SAM" id="Phobius"/>
    </source>
</evidence>
<dbReference type="AlphaFoldDB" id="A0A183DCB5"/>
<dbReference type="Gene3D" id="1.10.287.70">
    <property type="match status" value="1"/>
</dbReference>
<dbReference type="InterPro" id="IPR013099">
    <property type="entry name" value="K_chnl_dom"/>
</dbReference>
<evidence type="ECO:0000256" key="6">
    <source>
        <dbReference type="ARBA" id="ARBA00023136"/>
    </source>
</evidence>
<keyword evidence="6 8" id="KW-0472">Membrane</keyword>
<feature type="domain" description="Potassium channel" evidence="9">
    <location>
        <begin position="51"/>
        <end position="113"/>
    </location>
</feature>
<keyword evidence="2" id="KW-0813">Transport</keyword>
<dbReference type="EMBL" id="UYRT01014801">
    <property type="protein sequence ID" value="VDK54404.1"/>
    <property type="molecule type" value="Genomic_DNA"/>
</dbReference>
<dbReference type="Proteomes" id="UP000271098">
    <property type="component" value="Unassembled WGS sequence"/>
</dbReference>
<dbReference type="GO" id="GO:0030322">
    <property type="term" value="P:stabilization of membrane potential"/>
    <property type="evidence" value="ECO:0007669"/>
    <property type="project" value="TreeGrafter"/>
</dbReference>
<dbReference type="WBParaSite" id="GPUH_0000636501-mRNA-1">
    <property type="protein sequence ID" value="GPUH_0000636501-mRNA-1"/>
    <property type="gene ID" value="GPUH_0000636501"/>
</dbReference>
<protein>
    <submittedName>
        <fullName evidence="12">Ion_trans_2 domain-containing protein</fullName>
    </submittedName>
</protein>
<reference evidence="12" key="1">
    <citation type="submission" date="2016-06" db="UniProtKB">
        <authorList>
            <consortium name="WormBaseParasite"/>
        </authorList>
    </citation>
    <scope>IDENTIFICATION</scope>
</reference>
<sequence>MRRKNVRAVMLIISTFTYLLIGAAVFEKLEYRTDLEQRHEIDIIAKKLYSKYNFTEKYWNFVGAFYFAIIVITTLGYGHSTPNTTLGKLFCMIFALAGIPLGLIMFQSIGERVNTAIAFILRKVLD</sequence>
<dbReference type="GO" id="GO:0022841">
    <property type="term" value="F:potassium ion leak channel activity"/>
    <property type="evidence" value="ECO:0007669"/>
    <property type="project" value="TreeGrafter"/>
</dbReference>
<reference evidence="10 11" key="2">
    <citation type="submission" date="2018-11" db="EMBL/GenBank/DDBJ databases">
        <authorList>
            <consortium name="Pathogen Informatics"/>
        </authorList>
    </citation>
    <scope>NUCLEOTIDE SEQUENCE [LARGE SCALE GENOMIC DNA]</scope>
</reference>
<dbReference type="OrthoDB" id="297496at2759"/>
<comment type="subcellular location">
    <subcellularLocation>
        <location evidence="1">Membrane</location>
        <topology evidence="1">Multi-pass membrane protein</topology>
    </subcellularLocation>
</comment>
<gene>
    <name evidence="10" type="ORF">GPUH_LOCUS6356</name>
</gene>
<dbReference type="PANTHER" id="PTHR11003:SF291">
    <property type="entry name" value="IP11374P"/>
    <property type="match status" value="1"/>
</dbReference>
<keyword evidence="5" id="KW-0406">Ion transport</keyword>
<evidence type="ECO:0000256" key="4">
    <source>
        <dbReference type="ARBA" id="ARBA00022989"/>
    </source>
</evidence>
<dbReference type="SUPFAM" id="SSF81324">
    <property type="entry name" value="Voltage-gated potassium channels"/>
    <property type="match status" value="1"/>
</dbReference>
<keyword evidence="11" id="KW-1185">Reference proteome</keyword>
<keyword evidence="3 8" id="KW-0812">Transmembrane</keyword>
<dbReference type="GO" id="GO:0005886">
    <property type="term" value="C:plasma membrane"/>
    <property type="evidence" value="ECO:0007669"/>
    <property type="project" value="TreeGrafter"/>
</dbReference>
<feature type="transmembrane region" description="Helical" evidence="8">
    <location>
        <begin position="58"/>
        <end position="77"/>
    </location>
</feature>
<accession>A0A183DCB5</accession>
<dbReference type="GO" id="GO:0015271">
    <property type="term" value="F:outward rectifier potassium channel activity"/>
    <property type="evidence" value="ECO:0007669"/>
    <property type="project" value="TreeGrafter"/>
</dbReference>
<keyword evidence="4 8" id="KW-1133">Transmembrane helix</keyword>
<dbReference type="PANTHER" id="PTHR11003">
    <property type="entry name" value="POTASSIUM CHANNEL, SUBFAMILY K"/>
    <property type="match status" value="1"/>
</dbReference>
<feature type="transmembrane region" description="Helical" evidence="8">
    <location>
        <begin position="7"/>
        <end position="26"/>
    </location>
</feature>
<proteinExistence type="predicted"/>
<evidence type="ECO:0000313" key="10">
    <source>
        <dbReference type="EMBL" id="VDK54404.1"/>
    </source>
</evidence>
<evidence type="ECO:0000256" key="3">
    <source>
        <dbReference type="ARBA" id="ARBA00022692"/>
    </source>
</evidence>
<name>A0A183DCB5_9BILA</name>
<dbReference type="InterPro" id="IPR003280">
    <property type="entry name" value="2pore_dom_K_chnl"/>
</dbReference>
<dbReference type="Pfam" id="PF07885">
    <property type="entry name" value="Ion_trans_2"/>
    <property type="match status" value="1"/>
</dbReference>
<evidence type="ECO:0000256" key="7">
    <source>
        <dbReference type="ARBA" id="ARBA00023303"/>
    </source>
</evidence>
<evidence type="ECO:0000256" key="2">
    <source>
        <dbReference type="ARBA" id="ARBA00022448"/>
    </source>
</evidence>
<evidence type="ECO:0000259" key="9">
    <source>
        <dbReference type="Pfam" id="PF07885"/>
    </source>
</evidence>
<evidence type="ECO:0000313" key="11">
    <source>
        <dbReference type="Proteomes" id="UP000271098"/>
    </source>
</evidence>
<evidence type="ECO:0000256" key="1">
    <source>
        <dbReference type="ARBA" id="ARBA00004141"/>
    </source>
</evidence>
<organism evidence="12">
    <name type="scientific">Gongylonema pulchrum</name>
    <dbReference type="NCBI Taxonomy" id="637853"/>
    <lineage>
        <taxon>Eukaryota</taxon>
        <taxon>Metazoa</taxon>
        <taxon>Ecdysozoa</taxon>
        <taxon>Nematoda</taxon>
        <taxon>Chromadorea</taxon>
        <taxon>Rhabditida</taxon>
        <taxon>Spirurina</taxon>
        <taxon>Spiruromorpha</taxon>
        <taxon>Spiruroidea</taxon>
        <taxon>Gongylonematidae</taxon>
        <taxon>Gongylonema</taxon>
    </lineage>
</organism>
<evidence type="ECO:0000256" key="5">
    <source>
        <dbReference type="ARBA" id="ARBA00023065"/>
    </source>
</evidence>
<evidence type="ECO:0000313" key="12">
    <source>
        <dbReference type="WBParaSite" id="GPUH_0000636501-mRNA-1"/>
    </source>
</evidence>
<feature type="transmembrane region" description="Helical" evidence="8">
    <location>
        <begin position="89"/>
        <end position="109"/>
    </location>
</feature>